<dbReference type="STRING" id="158787.BSCA_1567"/>
<dbReference type="OrthoDB" id="9766277at2"/>
<name>A0A087D5B4_9BIFI</name>
<dbReference type="GeneID" id="85166954"/>
<dbReference type="PROSITE" id="PS51109">
    <property type="entry name" value="G5"/>
    <property type="match status" value="1"/>
</dbReference>
<feature type="compositionally biased region" description="Gly residues" evidence="2">
    <location>
        <begin position="362"/>
        <end position="375"/>
    </location>
</feature>
<dbReference type="SMART" id="SM01208">
    <property type="entry name" value="G5"/>
    <property type="match status" value="1"/>
</dbReference>
<dbReference type="InterPro" id="IPR011098">
    <property type="entry name" value="G5_dom"/>
</dbReference>
<feature type="region of interest" description="Disordered" evidence="2">
    <location>
        <begin position="284"/>
        <end position="410"/>
    </location>
</feature>
<dbReference type="PROSITE" id="PS51257">
    <property type="entry name" value="PROKAR_LIPOPROTEIN"/>
    <property type="match status" value="1"/>
</dbReference>
<organism evidence="4 5">
    <name type="scientific">Bifidobacterium scardovii</name>
    <dbReference type="NCBI Taxonomy" id="158787"/>
    <lineage>
        <taxon>Bacteria</taxon>
        <taxon>Bacillati</taxon>
        <taxon>Actinomycetota</taxon>
        <taxon>Actinomycetes</taxon>
        <taxon>Bifidobacteriales</taxon>
        <taxon>Bifidobacteriaceae</taxon>
        <taxon>Bifidobacterium</taxon>
    </lineage>
</organism>
<protein>
    <submittedName>
        <fullName evidence="4">Lytic transglycosylase</fullName>
    </submittedName>
</protein>
<dbReference type="Gene3D" id="2.20.230.10">
    <property type="entry name" value="Resuscitation-promoting factor rpfb"/>
    <property type="match status" value="1"/>
</dbReference>
<feature type="compositionally biased region" description="Low complexity" evidence="2">
    <location>
        <begin position="387"/>
        <end position="410"/>
    </location>
</feature>
<feature type="compositionally biased region" description="Basic and acidic residues" evidence="2">
    <location>
        <begin position="317"/>
        <end position="336"/>
    </location>
</feature>
<comment type="caution">
    <text evidence="4">The sequence shown here is derived from an EMBL/GenBank/DDBJ whole genome shotgun (WGS) entry which is preliminary data.</text>
</comment>
<proteinExistence type="predicted"/>
<dbReference type="Pfam" id="PF07501">
    <property type="entry name" value="G5"/>
    <property type="match status" value="1"/>
</dbReference>
<evidence type="ECO:0000313" key="5">
    <source>
        <dbReference type="Proteomes" id="UP000029033"/>
    </source>
</evidence>
<dbReference type="SUPFAM" id="SSF53955">
    <property type="entry name" value="Lysozyme-like"/>
    <property type="match status" value="1"/>
</dbReference>
<gene>
    <name evidence="4" type="ORF">BSCA_1567</name>
</gene>
<dbReference type="InterPro" id="IPR007137">
    <property type="entry name" value="DUF348"/>
</dbReference>
<evidence type="ECO:0000313" key="4">
    <source>
        <dbReference type="EMBL" id="KFI90714.1"/>
    </source>
</evidence>
<dbReference type="eggNOG" id="COG3583">
    <property type="taxonomic scope" value="Bacteria"/>
</dbReference>
<evidence type="ECO:0000256" key="1">
    <source>
        <dbReference type="ARBA" id="ARBA00022729"/>
    </source>
</evidence>
<dbReference type="Pfam" id="PF03990">
    <property type="entry name" value="DUF348"/>
    <property type="match status" value="3"/>
</dbReference>
<sequence length="516" mass="53514">MIRRWTPQRLVMLRRIRVSICVATVTAVAVACFAFTARKTVALTVNGETTTVTTYAMSVDRLLESQGIDVKTHDLVESTAGGNKLADHAVVTVQSAYQTTITIDGQKVPFWTTATSADQLLGFFAANEAAAAKVTVNISNVYNKLTGGLVINESGPVTVIADGTSSEAPNGKLPAASILDSKGITLNKEDRVSVEKDGDRTILRVQRVTHGQETRTVAVPHGTQTVIDSSLQPGEAVIRQQGEDGETQQVYDVTYVDGAAESENLISETTTKIALDTVVAVGPEQTESGKDTGNGNASAGDNTDGKGDDGANGSSTDSKKDTGKTDGKDTGKDTGKDAAGTNTGNGSKGDAGNDSGSSSGNTNGGNASGNTGSGSTGDANASNGTVNDSSANDSSASGNTGSGTSDGSASARLWRPTAAQAQTYAAGAAAQRGWTGNEWNCLVKLWNRESRWLWYAENPSGAYGIPQSLPGSKMAAFGADWRNDAAVQIDWGLSYIAQRYGSPSQAWAHSESAGWY</sequence>
<dbReference type="AlphaFoldDB" id="A0A087D5B4"/>
<dbReference type="Proteomes" id="UP000029033">
    <property type="component" value="Unassembled WGS sequence"/>
</dbReference>
<reference evidence="4 5" key="1">
    <citation type="submission" date="2014-03" db="EMBL/GenBank/DDBJ databases">
        <title>Genomics of Bifidobacteria.</title>
        <authorList>
            <person name="Ventura M."/>
            <person name="Milani C."/>
            <person name="Lugli G.A."/>
        </authorList>
    </citation>
    <scope>NUCLEOTIDE SEQUENCE [LARGE SCALE GENOMIC DNA]</scope>
    <source>
        <strain evidence="4 5">LMG 21589</strain>
    </source>
</reference>
<accession>A0A087D5B4</accession>
<feature type="domain" description="G5" evidence="3">
    <location>
        <begin position="205"/>
        <end position="285"/>
    </location>
</feature>
<feature type="compositionally biased region" description="Polar residues" evidence="2">
    <location>
        <begin position="291"/>
        <end position="301"/>
    </location>
</feature>
<feature type="compositionally biased region" description="Low complexity" evidence="2">
    <location>
        <begin position="337"/>
        <end position="361"/>
    </location>
</feature>
<dbReference type="EMBL" id="JGZO01000029">
    <property type="protein sequence ID" value="KFI90714.1"/>
    <property type="molecule type" value="Genomic_DNA"/>
</dbReference>
<keyword evidence="1" id="KW-0732">Signal</keyword>
<evidence type="ECO:0000259" key="3">
    <source>
        <dbReference type="PROSITE" id="PS51109"/>
    </source>
</evidence>
<keyword evidence="5" id="KW-1185">Reference proteome</keyword>
<evidence type="ECO:0000256" key="2">
    <source>
        <dbReference type="SAM" id="MobiDB-lite"/>
    </source>
</evidence>
<dbReference type="RefSeq" id="WP_033518366.1">
    <property type="nucleotide sequence ID" value="NZ_CAUPKV010000057.1"/>
</dbReference>
<dbReference type="InterPro" id="IPR023346">
    <property type="entry name" value="Lysozyme-like_dom_sf"/>
</dbReference>